<keyword evidence="4" id="KW-1185">Reference proteome</keyword>
<feature type="region of interest" description="Disordered" evidence="1">
    <location>
        <begin position="81"/>
        <end position="111"/>
    </location>
</feature>
<feature type="signal peptide" evidence="2">
    <location>
        <begin position="1"/>
        <end position="19"/>
    </location>
</feature>
<dbReference type="EMBL" id="OU892277">
    <property type="protein sequence ID" value="CAG9759809.1"/>
    <property type="molecule type" value="Genomic_DNA"/>
</dbReference>
<dbReference type="Proteomes" id="UP001152799">
    <property type="component" value="Chromosome 1"/>
</dbReference>
<organism evidence="3 4">
    <name type="scientific">Ceutorhynchus assimilis</name>
    <name type="common">cabbage seed weevil</name>
    <dbReference type="NCBI Taxonomy" id="467358"/>
    <lineage>
        <taxon>Eukaryota</taxon>
        <taxon>Metazoa</taxon>
        <taxon>Ecdysozoa</taxon>
        <taxon>Arthropoda</taxon>
        <taxon>Hexapoda</taxon>
        <taxon>Insecta</taxon>
        <taxon>Pterygota</taxon>
        <taxon>Neoptera</taxon>
        <taxon>Endopterygota</taxon>
        <taxon>Coleoptera</taxon>
        <taxon>Polyphaga</taxon>
        <taxon>Cucujiformia</taxon>
        <taxon>Curculionidae</taxon>
        <taxon>Ceutorhynchinae</taxon>
        <taxon>Ceutorhynchus</taxon>
    </lineage>
</organism>
<feature type="compositionally biased region" description="Basic residues" evidence="1">
    <location>
        <begin position="91"/>
        <end position="101"/>
    </location>
</feature>
<evidence type="ECO:0000256" key="1">
    <source>
        <dbReference type="SAM" id="MobiDB-lite"/>
    </source>
</evidence>
<dbReference type="OrthoDB" id="7671074at2759"/>
<keyword evidence="2" id="KW-0732">Signal</keyword>
<evidence type="ECO:0000256" key="2">
    <source>
        <dbReference type="SAM" id="SignalP"/>
    </source>
</evidence>
<evidence type="ECO:0000313" key="4">
    <source>
        <dbReference type="Proteomes" id="UP001152799"/>
    </source>
</evidence>
<dbReference type="AlphaFoldDB" id="A0A9N9MGH3"/>
<name>A0A9N9MGH3_9CUCU</name>
<accession>A0A9N9MGH3</accession>
<proteinExistence type="predicted"/>
<feature type="region of interest" description="Disordered" evidence="1">
    <location>
        <begin position="253"/>
        <end position="293"/>
    </location>
</feature>
<feature type="region of interest" description="Disordered" evidence="1">
    <location>
        <begin position="175"/>
        <end position="194"/>
    </location>
</feature>
<protein>
    <submittedName>
        <fullName evidence="3">Uncharacterized protein</fullName>
    </submittedName>
</protein>
<reference evidence="3" key="1">
    <citation type="submission" date="2022-01" db="EMBL/GenBank/DDBJ databases">
        <authorList>
            <person name="King R."/>
        </authorList>
    </citation>
    <scope>NUCLEOTIDE SEQUENCE</scope>
</reference>
<sequence>MKTQCIILVVTSLIQICQPQDYGYIDDIPIESYDHGDHQENEMDLELLPVRHGRSFSLDEDSEKQFFRSMKSFDDLDESRNFDFHQNNPRHSFHLRERNKRNTPSSLGSSKKSSSLIALVKSLGKPLEITALDTRNLTEKEDKAENRMTSEENKDLDDVGINDFIRFRRSTNDNSEIKSRDLTNEPQKSNPLSEKLFMEIPSEDSNREARGAIKEHWAKQVYPVRKSDELTFDDSFPLSSENARTPRVHFVTQKFADNRLAPSDRSDRSYDREPRSRQLDEPPRELTKEFERDIERQNPYNERIFRSFSQPRSIPPIFRDDLYPRYDLHNYRGDVYRPRYENYERTRNDYSFSGQKPQKRIIYYATLPEISRSPPNLDLRDRYRYDRDRYDDRYLSDPYRFRKTYPKLRYEDEGKSPYPVKVLTDVNVREVKKNPERRIYSKVDRTRYAYNTPPYRAADG</sequence>
<evidence type="ECO:0000313" key="3">
    <source>
        <dbReference type="EMBL" id="CAG9759809.1"/>
    </source>
</evidence>
<gene>
    <name evidence="3" type="ORF">CEUTPL_LOCUS550</name>
</gene>
<feature type="compositionally biased region" description="Basic and acidic residues" evidence="1">
    <location>
        <begin position="262"/>
        <end position="293"/>
    </location>
</feature>
<feature type="chain" id="PRO_5040480440" evidence="2">
    <location>
        <begin position="20"/>
        <end position="460"/>
    </location>
</feature>